<organism evidence="1">
    <name type="scientific">Lepeophtheirus salmonis</name>
    <name type="common">Salmon louse</name>
    <name type="synonym">Caligus salmonis</name>
    <dbReference type="NCBI Taxonomy" id="72036"/>
    <lineage>
        <taxon>Eukaryota</taxon>
        <taxon>Metazoa</taxon>
        <taxon>Ecdysozoa</taxon>
        <taxon>Arthropoda</taxon>
        <taxon>Crustacea</taxon>
        <taxon>Multicrustacea</taxon>
        <taxon>Hexanauplia</taxon>
        <taxon>Copepoda</taxon>
        <taxon>Siphonostomatoida</taxon>
        <taxon>Caligidae</taxon>
        <taxon>Lepeophtheirus</taxon>
    </lineage>
</organism>
<proteinExistence type="predicted"/>
<protein>
    <submittedName>
        <fullName evidence="1">Uncharacterized protein</fullName>
    </submittedName>
</protein>
<dbReference type="EMBL" id="HACA01020179">
    <property type="protein sequence ID" value="CDW37540.1"/>
    <property type="molecule type" value="Transcribed_RNA"/>
</dbReference>
<feature type="non-terminal residue" evidence="1">
    <location>
        <position position="1"/>
    </location>
</feature>
<name>A0A0K2UHI8_LEPSM</name>
<accession>A0A0K2UHI8</accession>
<sequence>GTLLKAVEYYYHHFDVFRDYLNSLDQDLTATRWAQEVINNDSKQEEIVFIHENLRQILLAITALEEECLSFYYCRKSDSRFEEEPFKARN</sequence>
<evidence type="ECO:0000313" key="1">
    <source>
        <dbReference type="EMBL" id="CDW37540.1"/>
    </source>
</evidence>
<dbReference type="AlphaFoldDB" id="A0A0K2UHI8"/>
<reference evidence="1" key="1">
    <citation type="submission" date="2014-05" db="EMBL/GenBank/DDBJ databases">
        <authorList>
            <person name="Chronopoulou M."/>
        </authorList>
    </citation>
    <scope>NUCLEOTIDE SEQUENCE</scope>
    <source>
        <tissue evidence="1">Whole organism</tissue>
    </source>
</reference>